<dbReference type="AlphaFoldDB" id="A0A804IE20"/>
<dbReference type="OMA" id="SCNGSPT"/>
<reference evidence="10" key="1">
    <citation type="submission" date="2021-03" db="EMBL/GenBank/DDBJ databases">
        <authorList>
            <consortium name="Genoscope - CEA"/>
            <person name="William W."/>
        </authorList>
    </citation>
    <scope>NUCLEOTIDE SEQUENCE</scope>
    <source>
        <strain evidence="10">Doubled-haploid Pahang</strain>
    </source>
</reference>
<evidence type="ECO:0000256" key="6">
    <source>
        <dbReference type="ARBA" id="ARBA00023034"/>
    </source>
</evidence>
<dbReference type="InterPro" id="IPR007033">
    <property type="entry name" value="GORAB"/>
</dbReference>
<evidence type="ECO:0000256" key="2">
    <source>
        <dbReference type="ARBA" id="ARBA00004555"/>
    </source>
</evidence>
<dbReference type="Proteomes" id="UP000012960">
    <property type="component" value="Unplaced"/>
</dbReference>
<dbReference type="EMBL" id="HG996468">
    <property type="protein sequence ID" value="CAG1850704.1"/>
    <property type="molecule type" value="Genomic_DNA"/>
</dbReference>
<comment type="subcellular location">
    <subcellularLocation>
        <location evidence="1">Cytoplasm</location>
    </subcellularLocation>
    <subcellularLocation>
        <location evidence="2">Golgi apparatus</location>
    </subcellularLocation>
</comment>
<evidence type="ECO:0000256" key="7">
    <source>
        <dbReference type="ARBA" id="ARBA00023054"/>
    </source>
</evidence>
<evidence type="ECO:0000256" key="5">
    <source>
        <dbReference type="ARBA" id="ARBA00022490"/>
    </source>
</evidence>
<keyword evidence="5" id="KW-0963">Cytoplasm</keyword>
<name>A0A804IE20_MUSAM</name>
<evidence type="ECO:0000256" key="8">
    <source>
        <dbReference type="SAM" id="Coils"/>
    </source>
</evidence>
<dbReference type="OrthoDB" id="1921288at2759"/>
<gene>
    <name evidence="10" type="ORF">GSMUA_198620.1</name>
</gene>
<dbReference type="Gramene" id="Ma03_t19770.1">
    <property type="protein sequence ID" value="Ma03_p19770.1"/>
    <property type="gene ID" value="Ma03_g19770"/>
</dbReference>
<feature type="coiled-coil region" evidence="8">
    <location>
        <begin position="105"/>
        <end position="136"/>
    </location>
</feature>
<keyword evidence="7 8" id="KW-0175">Coiled coil</keyword>
<dbReference type="PANTHER" id="PTHR21470:SF2">
    <property type="entry name" value="RAB6-INTERACTING GOLGIN"/>
    <property type="match status" value="1"/>
</dbReference>
<dbReference type="KEGG" id="mus:103979414"/>
<accession>A0A804IE20</accession>
<organism evidence="11 12">
    <name type="scientific">Musa acuminata subsp. malaccensis</name>
    <name type="common">Wild banana</name>
    <name type="synonym">Musa malaccensis</name>
    <dbReference type="NCBI Taxonomy" id="214687"/>
    <lineage>
        <taxon>Eukaryota</taxon>
        <taxon>Viridiplantae</taxon>
        <taxon>Streptophyta</taxon>
        <taxon>Embryophyta</taxon>
        <taxon>Tracheophyta</taxon>
        <taxon>Spermatophyta</taxon>
        <taxon>Magnoliopsida</taxon>
        <taxon>Liliopsida</taxon>
        <taxon>Zingiberales</taxon>
        <taxon>Musaceae</taxon>
        <taxon>Musa</taxon>
    </lineage>
</organism>
<feature type="compositionally biased region" description="Polar residues" evidence="9">
    <location>
        <begin position="1"/>
        <end position="14"/>
    </location>
</feature>
<feature type="region of interest" description="Disordered" evidence="9">
    <location>
        <begin position="1"/>
        <end position="40"/>
    </location>
</feature>
<keyword evidence="6" id="KW-0333">Golgi apparatus</keyword>
<evidence type="ECO:0000256" key="9">
    <source>
        <dbReference type="SAM" id="MobiDB-lite"/>
    </source>
</evidence>
<dbReference type="Pfam" id="PF04949">
    <property type="entry name" value="Transcrip_act"/>
    <property type="match status" value="1"/>
</dbReference>
<dbReference type="PANTHER" id="PTHR21470">
    <property type="entry name" value="RAB6-INTERACTING PROTEIN GORAB"/>
    <property type="match status" value="1"/>
</dbReference>
<dbReference type="GO" id="GO:0005794">
    <property type="term" value="C:Golgi apparatus"/>
    <property type="evidence" value="ECO:0007669"/>
    <property type="project" value="UniProtKB-SubCell"/>
</dbReference>
<keyword evidence="12" id="KW-1185">Reference proteome</keyword>
<protein>
    <recommendedName>
        <fullName evidence="4">RAB6-interacting golgin</fullName>
    </recommendedName>
</protein>
<evidence type="ECO:0000313" key="11">
    <source>
        <dbReference type="EnsemblPlants" id="Ma03_p19770.1"/>
    </source>
</evidence>
<dbReference type="EnsemblPlants" id="Ma03_t19770.1">
    <property type="protein sequence ID" value="Ma03_p19770.1"/>
    <property type="gene ID" value="Ma03_g19770"/>
</dbReference>
<evidence type="ECO:0000256" key="3">
    <source>
        <dbReference type="ARBA" id="ARBA00005599"/>
    </source>
</evidence>
<proteinExistence type="inferred from homology"/>
<sequence>MEEGQQQHIRQIKNSRLMEEDGEEESPRSALSSFQAREEEIERKKMEVKEKVFAQLCRVEEEAKHLAMIRGELEAMVDPTRNEAAALRKKIDAVNRALKPLGQSCLRKEKEYKEALEAFNEKNKEKSQLVAKLMELVSESERLRMRKLEELNKSIDFFR</sequence>
<evidence type="ECO:0000313" key="12">
    <source>
        <dbReference type="Proteomes" id="UP000012960"/>
    </source>
</evidence>
<comment type="similarity">
    <text evidence="3">Belongs to the GORAB family.</text>
</comment>
<evidence type="ECO:0000256" key="1">
    <source>
        <dbReference type="ARBA" id="ARBA00004496"/>
    </source>
</evidence>
<reference evidence="11" key="2">
    <citation type="submission" date="2021-05" db="UniProtKB">
        <authorList>
            <consortium name="EnsemblPlants"/>
        </authorList>
    </citation>
    <scope>IDENTIFICATION</scope>
    <source>
        <strain evidence="11">subsp. malaccensis</strain>
    </source>
</reference>
<evidence type="ECO:0000313" key="10">
    <source>
        <dbReference type="EMBL" id="CAG1850704.1"/>
    </source>
</evidence>
<evidence type="ECO:0000256" key="4">
    <source>
        <dbReference type="ARBA" id="ARBA00014130"/>
    </source>
</evidence>